<evidence type="ECO:0000313" key="2">
    <source>
        <dbReference type="EMBL" id="EAL89384.1"/>
    </source>
</evidence>
<dbReference type="STRING" id="330879.Q4WQV0"/>
<reference evidence="2 3" key="1">
    <citation type="journal article" date="2005" name="Nature">
        <title>Genomic sequence of the pathogenic and allergenic filamentous fungus Aspergillus fumigatus.</title>
        <authorList>
            <person name="Nierman W.C."/>
            <person name="Pain A."/>
            <person name="Anderson M.J."/>
            <person name="Wortman J.R."/>
            <person name="Kim H.S."/>
            <person name="Arroyo J."/>
            <person name="Berriman M."/>
            <person name="Abe K."/>
            <person name="Archer D.B."/>
            <person name="Bermejo C."/>
            <person name="Bennett J."/>
            <person name="Bowyer P."/>
            <person name="Chen D."/>
            <person name="Collins M."/>
            <person name="Coulsen R."/>
            <person name="Davies R."/>
            <person name="Dyer P.S."/>
            <person name="Farman M."/>
            <person name="Fedorova N."/>
            <person name="Fedorova N."/>
            <person name="Feldblyum T.V."/>
            <person name="Fischer R."/>
            <person name="Fosker N."/>
            <person name="Fraser A."/>
            <person name="Garcia J.L."/>
            <person name="Garcia M.J."/>
            <person name="Goble A."/>
            <person name="Goldman G.H."/>
            <person name="Gomi K."/>
            <person name="Griffith-Jones S."/>
            <person name="Gwilliam R."/>
            <person name="Haas B."/>
            <person name="Haas H."/>
            <person name="Harris D."/>
            <person name="Horiuchi H."/>
            <person name="Huang J."/>
            <person name="Humphray S."/>
            <person name="Jimenez J."/>
            <person name="Keller N."/>
            <person name="Khouri H."/>
            <person name="Kitamoto K."/>
            <person name="Kobayashi T."/>
            <person name="Konzack S."/>
            <person name="Kulkarni R."/>
            <person name="Kumagai T."/>
            <person name="Lafon A."/>
            <person name="Latge J.P."/>
            <person name="Li W."/>
            <person name="Lord A."/>
            <person name="Lu C."/>
            <person name="Majoros W.H."/>
            <person name="May G.S."/>
            <person name="Miller B.L."/>
            <person name="Mohamoud Y."/>
            <person name="Molina M."/>
            <person name="Monod M."/>
            <person name="Mouyna I."/>
            <person name="Mulligan S."/>
            <person name="Murphy L."/>
            <person name="O'Neil S."/>
            <person name="Paulsen I."/>
            <person name="Penalva M.A."/>
            <person name="Pertea M."/>
            <person name="Price C."/>
            <person name="Pritchard B.L."/>
            <person name="Quail M.A."/>
            <person name="Rabbinowitsch E."/>
            <person name="Rawlins N."/>
            <person name="Rajandream M.A."/>
            <person name="Reichard U."/>
            <person name="Renauld H."/>
            <person name="Robson G.D."/>
            <person name="Rodriguez de Cordoba S."/>
            <person name="Rodriguez-Pena J.M."/>
            <person name="Ronning C.M."/>
            <person name="Rutter S."/>
            <person name="Salzberg S.L."/>
            <person name="Sanchez M."/>
            <person name="Sanchez-Ferrero J.C."/>
            <person name="Saunders D."/>
            <person name="Seeger K."/>
            <person name="Squares R."/>
            <person name="Squares S."/>
            <person name="Takeuchi M."/>
            <person name="Tekaia F."/>
            <person name="Turner G."/>
            <person name="Vazquez de Aldana C.R."/>
            <person name="Weidman J."/>
            <person name="White O."/>
            <person name="Woodward J."/>
            <person name="Yu J.H."/>
            <person name="Fraser C."/>
            <person name="Galagan J.E."/>
            <person name="Asai K."/>
            <person name="Machida M."/>
            <person name="Hall N."/>
            <person name="Barrell B."/>
            <person name="Denning D.W."/>
        </authorList>
    </citation>
    <scope>NUCLEOTIDE SEQUENCE [LARGE SCALE GENOMIC DNA]</scope>
    <source>
        <strain evidence="2 3">Af293</strain>
    </source>
</reference>
<dbReference type="OMA" id="FPELTTW"/>
<name>Q4WQV0_ASPFU</name>
<organism evidence="2 3">
    <name type="scientific">Aspergillus fumigatus (strain ATCC MYA-4609 / CBS 101355 / FGSC A1100 / Af293)</name>
    <name type="common">Neosartorya fumigata</name>
    <dbReference type="NCBI Taxonomy" id="330879"/>
    <lineage>
        <taxon>Eukaryota</taxon>
        <taxon>Fungi</taxon>
        <taxon>Dikarya</taxon>
        <taxon>Ascomycota</taxon>
        <taxon>Pezizomycotina</taxon>
        <taxon>Eurotiomycetes</taxon>
        <taxon>Eurotiomycetidae</taxon>
        <taxon>Eurotiales</taxon>
        <taxon>Aspergillaceae</taxon>
        <taxon>Aspergillus</taxon>
        <taxon>Aspergillus subgen. Fumigati</taxon>
    </lineage>
</organism>
<evidence type="ECO:0000313" key="3">
    <source>
        <dbReference type="Proteomes" id="UP000002530"/>
    </source>
</evidence>
<dbReference type="Proteomes" id="UP000002530">
    <property type="component" value="Unassembled WGS sequence"/>
</dbReference>
<dbReference type="InterPro" id="IPR036282">
    <property type="entry name" value="Glutathione-S-Trfase_C_sf"/>
</dbReference>
<accession>Q4WQV0</accession>
<dbReference type="SUPFAM" id="SSF47616">
    <property type="entry name" value="GST C-terminal domain-like"/>
    <property type="match status" value="1"/>
</dbReference>
<feature type="domain" description="GST C-terminal" evidence="1">
    <location>
        <begin position="110"/>
        <end position="267"/>
    </location>
</feature>
<gene>
    <name evidence="2" type="ORF">AFUA_4G14100</name>
</gene>
<dbReference type="PANTHER" id="PTHR44051:SF8">
    <property type="entry name" value="GLUTATHIONE S-TRANSFERASE GSTA"/>
    <property type="match status" value="1"/>
</dbReference>
<dbReference type="PANTHER" id="PTHR44051">
    <property type="entry name" value="GLUTATHIONE S-TRANSFERASE-RELATED"/>
    <property type="match status" value="1"/>
</dbReference>
<dbReference type="InterPro" id="IPR010987">
    <property type="entry name" value="Glutathione-S-Trfase_C-like"/>
</dbReference>
<sequence length="267" mass="30159">MRTCPLRLKLIDLLRSAPFLSVVNCISVTDPPIPQAIEMNVFKEQRGRIALYTAPRTKDGATIAMLIELVGYALQRFLQRQLHCVHLVHSINEIKHDDASAHTSLPVLFDVTSEGKKTSASGLSDITRYLLTTYDAEHHFSYKDGSKEAEEVTNWIAFLDKTIHGDNPGETFTRKALRLYLHLEEHLQKAQSPYLVGKKWYVCGRPATGRRANTCSTLADLVVFPYVASASQANLDLERFPELTTWHDRLVRNPHVAKGMKDVYLEA</sequence>
<dbReference type="HOGENOM" id="CLU_011226_10_0_1"/>
<dbReference type="GO" id="GO:0005737">
    <property type="term" value="C:cytoplasm"/>
    <property type="evidence" value="ECO:0000318"/>
    <property type="project" value="GO_Central"/>
</dbReference>
<proteinExistence type="predicted"/>
<dbReference type="OrthoDB" id="422574at2759"/>
<dbReference type="InParanoid" id="Q4WQV0"/>
<dbReference type="Gene3D" id="1.20.1050.10">
    <property type="match status" value="1"/>
</dbReference>
<dbReference type="GeneID" id="3509616"/>
<dbReference type="RefSeq" id="XP_751422.1">
    <property type="nucleotide sequence ID" value="XM_746329.1"/>
</dbReference>
<dbReference type="GO" id="GO:0004364">
    <property type="term" value="F:glutathione transferase activity"/>
    <property type="evidence" value="ECO:0000318"/>
    <property type="project" value="GO_Central"/>
</dbReference>
<keyword evidence="3" id="KW-1185">Reference proteome</keyword>
<comment type="caution">
    <text evidence="2">The sequence shown here is derived from an EMBL/GenBank/DDBJ whole genome shotgun (WGS) entry which is preliminary data.</text>
</comment>
<dbReference type="EMBL" id="AAHF01000005">
    <property type="protein sequence ID" value="EAL89384.1"/>
    <property type="molecule type" value="Genomic_DNA"/>
</dbReference>
<dbReference type="KEGG" id="afm:AFUA_4G14100"/>
<dbReference type="AlphaFoldDB" id="Q4WQV0"/>
<protein>
    <submittedName>
        <fullName evidence="2">Glutathione S-transferase, putative</fullName>
    </submittedName>
</protein>
<evidence type="ECO:0000259" key="1">
    <source>
        <dbReference type="PROSITE" id="PS50405"/>
    </source>
</evidence>
<dbReference type="PROSITE" id="PS50405">
    <property type="entry name" value="GST_CTER"/>
    <property type="match status" value="1"/>
</dbReference>